<keyword evidence="2" id="KW-0597">Phosphoprotein</keyword>
<keyword evidence="3" id="KW-0238">DNA-binding</keyword>
<feature type="region of interest" description="Disordered" evidence="6">
    <location>
        <begin position="330"/>
        <end position="354"/>
    </location>
</feature>
<dbReference type="Pfam" id="PF04182">
    <property type="entry name" value="B-block_TFIIIC"/>
    <property type="match status" value="1"/>
</dbReference>
<dbReference type="InterPro" id="IPR056063">
    <property type="entry name" value="DUF7646"/>
</dbReference>
<evidence type="ECO:0008006" key="13">
    <source>
        <dbReference type="Google" id="ProtNLM"/>
    </source>
</evidence>
<evidence type="ECO:0000256" key="3">
    <source>
        <dbReference type="ARBA" id="ARBA00023125"/>
    </source>
</evidence>
<comment type="caution">
    <text evidence="11">The sequence shown here is derived from an EMBL/GenBank/DDBJ whole genome shotgun (WGS) entry which is preliminary data.</text>
</comment>
<dbReference type="GO" id="GO:0005634">
    <property type="term" value="C:nucleus"/>
    <property type="evidence" value="ECO:0007669"/>
    <property type="project" value="UniProtKB-SubCell"/>
</dbReference>
<evidence type="ECO:0000256" key="4">
    <source>
        <dbReference type="ARBA" id="ARBA00023163"/>
    </source>
</evidence>
<dbReference type="GO" id="GO:0042791">
    <property type="term" value="P:5S class rRNA transcription by RNA polymerase III"/>
    <property type="evidence" value="ECO:0007669"/>
    <property type="project" value="TreeGrafter"/>
</dbReference>
<evidence type="ECO:0000259" key="9">
    <source>
        <dbReference type="Pfam" id="PF24538"/>
    </source>
</evidence>
<feature type="compositionally biased region" description="Acidic residues" evidence="6">
    <location>
        <begin position="619"/>
        <end position="646"/>
    </location>
</feature>
<dbReference type="GO" id="GO:0006384">
    <property type="term" value="P:transcription initiation at RNA polymerase III promoter"/>
    <property type="evidence" value="ECO:0007669"/>
    <property type="project" value="InterPro"/>
</dbReference>
<accession>A0A9W6BWR3</accession>
<dbReference type="Proteomes" id="UP001165080">
    <property type="component" value="Unassembled WGS sequence"/>
</dbReference>
<feature type="compositionally biased region" description="Acidic residues" evidence="6">
    <location>
        <begin position="335"/>
        <end position="353"/>
    </location>
</feature>
<evidence type="ECO:0000259" key="8">
    <source>
        <dbReference type="Pfam" id="PF23704"/>
    </source>
</evidence>
<feature type="compositionally biased region" description="Basic residues" evidence="6">
    <location>
        <begin position="660"/>
        <end position="674"/>
    </location>
</feature>
<feature type="compositionally biased region" description="Acidic residues" evidence="6">
    <location>
        <begin position="593"/>
        <end position="606"/>
    </location>
</feature>
<evidence type="ECO:0000259" key="10">
    <source>
        <dbReference type="Pfam" id="PF24657"/>
    </source>
</evidence>
<dbReference type="PANTHER" id="PTHR15180:SF1">
    <property type="entry name" value="GENERAL TRANSCRIPTION FACTOR 3C POLYPEPTIDE 1"/>
    <property type="match status" value="1"/>
</dbReference>
<evidence type="ECO:0000256" key="1">
    <source>
        <dbReference type="ARBA" id="ARBA00004123"/>
    </source>
</evidence>
<evidence type="ECO:0000313" key="12">
    <source>
        <dbReference type="Proteomes" id="UP001165080"/>
    </source>
</evidence>
<dbReference type="InterPro" id="IPR044210">
    <property type="entry name" value="Tfc3-like"/>
</dbReference>
<sequence length="808" mass="82883">MDALLAVAVEEIALEGVEGCTVESLWSLLGARLPVGSITCLPPQLQDMLWGLLVQRTEDICLFTMPKGKEQAQPADAEAEAGGKKAKMARLKKKLENLPLGNAIMVPPDDPRVRTHATAASNEIRLAASEAVRFSVLGVYEIQDSRFPLSESQLAALAVVGRTRWRGTINADLANLLGIAYRNFYYIVKNLETRKLVVKNPVVFAPPGASVTVSSVLHLPRFQPAVKLGPGQMFKTVDAVRGMEVATYVLQDDNMYMRLVCSTIAETAERVVVESDLKLVCGFRGTRGHRLWRRLRRKMEDLGYLAFETCRVRDRLVPCVRLLKDWKPPASADRDDAEAGGEDGEEGDVEDVEGGGSIHVNELSLERQLLEGVLSAGPDGVLNHELFSKLGVSSKVYGTKLVEIIKRYNLQVTVVNRGRAVLNRLVAPPELLAAAGHILPPPAPPLALAPAAAPATATAAPANAADAQEGAALKEGAAGPSGGPAAAQAEGASAAAVAAAESGALLVSSAKRKGKAAAKTPAKAGPSKTPRKAAASAGKGRGKGAAAAAAAAAAASASAVVESPAGRPRRSAAVKASAGAAAALKALGGDGGGDSDDEYDAEEDEEREAKEGDSSSIGEEIEDEEEEEEEEEGGDEETSEEMEAEAAAEPRRGGGAGRGGRGRGRGRGRPPKRPRLTEAEDSPALVPGRAAPPAAAPATSAQAAGAVVPAAAAGAVAPAAPGAVLVTGGGEGAGGAGAKERKPHWTKVIVSGDTGGGAGSGGCASRLCGGCAAAAPGVHGRGQIRPAAGKPGKPDLRLACLSYLILTN</sequence>
<dbReference type="AlphaFoldDB" id="A0A9W6BWR3"/>
<dbReference type="GO" id="GO:0000127">
    <property type="term" value="C:transcription factor TFIIIC complex"/>
    <property type="evidence" value="ECO:0007669"/>
    <property type="project" value="InterPro"/>
</dbReference>
<organism evidence="11 12">
    <name type="scientific">Pleodorina starrii</name>
    <dbReference type="NCBI Taxonomy" id="330485"/>
    <lineage>
        <taxon>Eukaryota</taxon>
        <taxon>Viridiplantae</taxon>
        <taxon>Chlorophyta</taxon>
        <taxon>core chlorophytes</taxon>
        <taxon>Chlorophyceae</taxon>
        <taxon>CS clade</taxon>
        <taxon>Chlamydomonadales</taxon>
        <taxon>Volvocaceae</taxon>
        <taxon>Pleodorina</taxon>
    </lineage>
</organism>
<reference evidence="11 12" key="1">
    <citation type="journal article" date="2023" name="Commun. Biol.">
        <title>Reorganization of the ancestral sex-determining regions during the evolution of trioecy in Pleodorina starrii.</title>
        <authorList>
            <person name="Takahashi K."/>
            <person name="Suzuki S."/>
            <person name="Kawai-Toyooka H."/>
            <person name="Yamamoto K."/>
            <person name="Hamaji T."/>
            <person name="Ootsuki R."/>
            <person name="Yamaguchi H."/>
            <person name="Kawachi M."/>
            <person name="Higashiyama T."/>
            <person name="Nozaki H."/>
        </authorList>
    </citation>
    <scope>NUCLEOTIDE SEQUENCE [LARGE SCALE GENOMIC DNA]</scope>
    <source>
        <strain evidence="11 12">NIES-4479</strain>
    </source>
</reference>
<protein>
    <recommendedName>
        <fullName evidence="13">B-block binding subunit of TFIIIC domain-containing protein</fullName>
    </recommendedName>
</protein>
<keyword evidence="12" id="KW-1185">Reference proteome</keyword>
<feature type="domain" description="B-block binding subunit of TFIIIC" evidence="7">
    <location>
        <begin position="152"/>
        <end position="222"/>
    </location>
</feature>
<feature type="compositionally biased region" description="Low complexity" evidence="6">
    <location>
        <begin position="683"/>
        <end position="697"/>
    </location>
</feature>
<comment type="subcellular location">
    <subcellularLocation>
        <location evidence="1">Nucleus</location>
    </subcellularLocation>
</comment>
<dbReference type="InterPro" id="IPR007309">
    <property type="entry name" value="TFIIIC_Bblock-bd"/>
</dbReference>
<dbReference type="PANTHER" id="PTHR15180">
    <property type="entry name" value="GENERAL TRANSCRIPTION FACTOR 3C POLYPEPTIDE 1"/>
    <property type="match status" value="1"/>
</dbReference>
<feature type="region of interest" description="Disordered" evidence="6">
    <location>
        <begin position="460"/>
        <end position="487"/>
    </location>
</feature>
<evidence type="ECO:0000256" key="5">
    <source>
        <dbReference type="ARBA" id="ARBA00023242"/>
    </source>
</evidence>
<evidence type="ECO:0000256" key="2">
    <source>
        <dbReference type="ARBA" id="ARBA00022553"/>
    </source>
</evidence>
<feature type="compositionally biased region" description="Low complexity" evidence="6">
    <location>
        <begin position="517"/>
        <end position="540"/>
    </location>
</feature>
<feature type="domain" description="DUF7646" evidence="10">
    <location>
        <begin position="360"/>
        <end position="427"/>
    </location>
</feature>
<keyword evidence="5" id="KW-0539">Nucleus</keyword>
<dbReference type="Pfam" id="PF23704">
    <property type="entry name" value="WHD_GTF3C1_N"/>
    <property type="match status" value="1"/>
</dbReference>
<dbReference type="GO" id="GO:0003677">
    <property type="term" value="F:DNA binding"/>
    <property type="evidence" value="ECO:0007669"/>
    <property type="project" value="UniProtKB-KW"/>
</dbReference>
<dbReference type="Pfam" id="PF24538">
    <property type="entry name" value="DUF7599"/>
    <property type="match status" value="1"/>
</dbReference>
<dbReference type="Pfam" id="PF24657">
    <property type="entry name" value="DUF7646"/>
    <property type="match status" value="1"/>
</dbReference>
<feature type="domain" description="DUF7599" evidence="9">
    <location>
        <begin position="251"/>
        <end position="332"/>
    </location>
</feature>
<keyword evidence="4" id="KW-0804">Transcription</keyword>
<dbReference type="EMBL" id="BRXU01000027">
    <property type="protein sequence ID" value="GLC59285.1"/>
    <property type="molecule type" value="Genomic_DNA"/>
</dbReference>
<gene>
    <name evidence="11" type="primary">PLESTB002268</name>
    <name evidence="11" type="ORF">PLESTB_001470200</name>
</gene>
<dbReference type="InterPro" id="IPR056428">
    <property type="entry name" value="WH_GTF3C1"/>
</dbReference>
<name>A0A9W6BWR3_9CHLO</name>
<evidence type="ECO:0000313" key="11">
    <source>
        <dbReference type="EMBL" id="GLC59285.1"/>
    </source>
</evidence>
<dbReference type="InterPro" id="IPR056020">
    <property type="entry name" value="DUF7599"/>
</dbReference>
<proteinExistence type="predicted"/>
<evidence type="ECO:0000259" key="7">
    <source>
        <dbReference type="Pfam" id="PF04182"/>
    </source>
</evidence>
<feature type="region of interest" description="Disordered" evidence="6">
    <location>
        <begin position="516"/>
        <end position="540"/>
    </location>
</feature>
<feature type="domain" description="General transcription factor 3C polypeptide 1 winged-helix" evidence="8">
    <location>
        <begin position="1"/>
        <end position="140"/>
    </location>
</feature>
<feature type="region of interest" description="Disordered" evidence="6">
    <location>
        <begin position="586"/>
        <end position="697"/>
    </location>
</feature>
<evidence type="ECO:0000256" key="6">
    <source>
        <dbReference type="SAM" id="MobiDB-lite"/>
    </source>
</evidence>